<dbReference type="RefSeq" id="XP_033682285.1">
    <property type="nucleotide sequence ID" value="XM_033829301.1"/>
</dbReference>
<proteinExistence type="predicted"/>
<organism evidence="1 2">
    <name type="scientific">Trematosphaeria pertusa</name>
    <dbReference type="NCBI Taxonomy" id="390896"/>
    <lineage>
        <taxon>Eukaryota</taxon>
        <taxon>Fungi</taxon>
        <taxon>Dikarya</taxon>
        <taxon>Ascomycota</taxon>
        <taxon>Pezizomycotina</taxon>
        <taxon>Dothideomycetes</taxon>
        <taxon>Pleosporomycetidae</taxon>
        <taxon>Pleosporales</taxon>
        <taxon>Massarineae</taxon>
        <taxon>Trematosphaeriaceae</taxon>
        <taxon>Trematosphaeria</taxon>
    </lineage>
</organism>
<reference evidence="1" key="1">
    <citation type="journal article" date="2020" name="Stud. Mycol.">
        <title>101 Dothideomycetes genomes: a test case for predicting lifestyles and emergence of pathogens.</title>
        <authorList>
            <person name="Haridas S."/>
            <person name="Albert R."/>
            <person name="Binder M."/>
            <person name="Bloem J."/>
            <person name="Labutti K."/>
            <person name="Salamov A."/>
            <person name="Andreopoulos B."/>
            <person name="Baker S."/>
            <person name="Barry K."/>
            <person name="Bills G."/>
            <person name="Bluhm B."/>
            <person name="Cannon C."/>
            <person name="Castanera R."/>
            <person name="Culley D."/>
            <person name="Daum C."/>
            <person name="Ezra D."/>
            <person name="Gonzalez J."/>
            <person name="Henrissat B."/>
            <person name="Kuo A."/>
            <person name="Liang C."/>
            <person name="Lipzen A."/>
            <person name="Lutzoni F."/>
            <person name="Magnuson J."/>
            <person name="Mondo S."/>
            <person name="Nolan M."/>
            <person name="Ohm R."/>
            <person name="Pangilinan J."/>
            <person name="Park H.-J."/>
            <person name="Ramirez L."/>
            <person name="Alfaro M."/>
            <person name="Sun H."/>
            <person name="Tritt A."/>
            <person name="Yoshinaga Y."/>
            <person name="Zwiers L.-H."/>
            <person name="Turgeon B."/>
            <person name="Goodwin S."/>
            <person name="Spatafora J."/>
            <person name="Crous P."/>
            <person name="Grigoriev I."/>
        </authorList>
    </citation>
    <scope>NUCLEOTIDE SEQUENCE</scope>
    <source>
        <strain evidence="1">CBS 122368</strain>
    </source>
</reference>
<dbReference type="AlphaFoldDB" id="A0A6A6IA74"/>
<keyword evidence="2" id="KW-1185">Reference proteome</keyword>
<evidence type="ECO:0000313" key="2">
    <source>
        <dbReference type="Proteomes" id="UP000800094"/>
    </source>
</evidence>
<dbReference type="GeneID" id="54582631"/>
<evidence type="ECO:0000313" key="1">
    <source>
        <dbReference type="EMBL" id="KAF2247281.1"/>
    </source>
</evidence>
<accession>A0A6A6IA74</accession>
<gene>
    <name evidence="1" type="ORF">BU26DRAFT_520502</name>
</gene>
<dbReference type="Proteomes" id="UP000800094">
    <property type="component" value="Unassembled WGS sequence"/>
</dbReference>
<sequence length="60" mass="6599">MRETICPLAHPATSLKPQPRYSHSTRTAFRLPHTTVTCPPKSRIHIHRVPGPHVAVPASG</sequence>
<protein>
    <submittedName>
        <fullName evidence="1">Uncharacterized protein</fullName>
    </submittedName>
</protein>
<dbReference type="EMBL" id="ML987197">
    <property type="protein sequence ID" value="KAF2247281.1"/>
    <property type="molecule type" value="Genomic_DNA"/>
</dbReference>
<name>A0A6A6IA74_9PLEO</name>